<sequence>MRRYAQVIQLRPEFKDEYIRYHEKVWPGVLATIEACNIRNYSIFLHGSLLVAYLEYHGEDFEADMRRMAADPETQRWWSIMDPMQEPVAEAPAGTRWLELPEVFHFDGAPIGSDS</sequence>
<organism evidence="1 2">
    <name type="scientific">Edaphobacter modestus</name>
    <dbReference type="NCBI Taxonomy" id="388466"/>
    <lineage>
        <taxon>Bacteria</taxon>
        <taxon>Pseudomonadati</taxon>
        <taxon>Acidobacteriota</taxon>
        <taxon>Terriglobia</taxon>
        <taxon>Terriglobales</taxon>
        <taxon>Acidobacteriaceae</taxon>
        <taxon>Edaphobacter</taxon>
    </lineage>
</organism>
<dbReference type="PANTHER" id="PTHR34389:SF2">
    <property type="entry name" value="L-RHAMNOSE MUTAROTASE"/>
    <property type="match status" value="1"/>
</dbReference>
<evidence type="ECO:0000313" key="2">
    <source>
        <dbReference type="Proteomes" id="UP000292958"/>
    </source>
</evidence>
<comment type="caution">
    <text evidence="1">The sequence shown here is derived from an EMBL/GenBank/DDBJ whole genome shotgun (WGS) entry which is preliminary data.</text>
</comment>
<dbReference type="InterPro" id="IPR008000">
    <property type="entry name" value="Rham/fucose_mutarotase"/>
</dbReference>
<dbReference type="OrthoDB" id="9799608at2"/>
<accession>A0A4Q7YUE5</accession>
<dbReference type="Gene3D" id="3.30.70.100">
    <property type="match status" value="1"/>
</dbReference>
<evidence type="ECO:0000313" key="1">
    <source>
        <dbReference type="EMBL" id="RZU41228.1"/>
    </source>
</evidence>
<dbReference type="PANTHER" id="PTHR34389">
    <property type="entry name" value="L-RHAMNOSE MUTAROTASE"/>
    <property type="match status" value="1"/>
</dbReference>
<dbReference type="Proteomes" id="UP000292958">
    <property type="component" value="Unassembled WGS sequence"/>
</dbReference>
<keyword evidence="2" id="KW-1185">Reference proteome</keyword>
<protein>
    <submittedName>
        <fullName evidence="1">L-rhamnose mutarotase</fullName>
    </submittedName>
</protein>
<reference evidence="1 2" key="1">
    <citation type="submission" date="2019-02" db="EMBL/GenBank/DDBJ databases">
        <title>Genomic Encyclopedia of Archaeal and Bacterial Type Strains, Phase II (KMG-II): from individual species to whole genera.</title>
        <authorList>
            <person name="Goeker M."/>
        </authorList>
    </citation>
    <scope>NUCLEOTIDE SEQUENCE [LARGE SCALE GENOMIC DNA]</scope>
    <source>
        <strain evidence="1 2">DSM 18101</strain>
    </source>
</reference>
<proteinExistence type="predicted"/>
<gene>
    <name evidence="1" type="ORF">BDD14_2733</name>
</gene>
<dbReference type="AlphaFoldDB" id="A0A4Q7YUE5"/>
<dbReference type="InterPro" id="IPR011008">
    <property type="entry name" value="Dimeric_a/b-barrel"/>
</dbReference>
<dbReference type="SUPFAM" id="SSF54909">
    <property type="entry name" value="Dimeric alpha+beta barrel"/>
    <property type="match status" value="1"/>
</dbReference>
<dbReference type="RefSeq" id="WP_130419170.1">
    <property type="nucleotide sequence ID" value="NZ_SHKW01000001.1"/>
</dbReference>
<dbReference type="GO" id="GO:0016857">
    <property type="term" value="F:racemase and epimerase activity, acting on carbohydrates and derivatives"/>
    <property type="evidence" value="ECO:0007669"/>
    <property type="project" value="InterPro"/>
</dbReference>
<dbReference type="Pfam" id="PF05336">
    <property type="entry name" value="rhaM"/>
    <property type="match status" value="1"/>
</dbReference>
<name>A0A4Q7YUE5_9BACT</name>
<dbReference type="EMBL" id="SHKW01000001">
    <property type="protein sequence ID" value="RZU41228.1"/>
    <property type="molecule type" value="Genomic_DNA"/>
</dbReference>